<keyword evidence="3" id="KW-1185">Reference proteome</keyword>
<keyword evidence="1" id="KW-0472">Membrane</keyword>
<keyword evidence="1" id="KW-0812">Transmembrane</keyword>
<evidence type="ECO:0000256" key="1">
    <source>
        <dbReference type="SAM" id="Phobius"/>
    </source>
</evidence>
<evidence type="ECO:0000313" key="2">
    <source>
        <dbReference type="EMBL" id="KAG8463512.1"/>
    </source>
</evidence>
<name>A0A8J5XGJ7_DIALT</name>
<dbReference type="AlphaFoldDB" id="A0A8J5XGJ7"/>
<feature type="transmembrane region" description="Helical" evidence="1">
    <location>
        <begin position="86"/>
        <end position="104"/>
    </location>
</feature>
<accession>A0A8J5XGJ7</accession>
<gene>
    <name evidence="2" type="ORF">KFE25_005023</name>
</gene>
<keyword evidence="1" id="KW-1133">Transmembrane helix</keyword>
<comment type="caution">
    <text evidence="2">The sequence shown here is derived from an EMBL/GenBank/DDBJ whole genome shotgun (WGS) entry which is preliminary data.</text>
</comment>
<dbReference type="Proteomes" id="UP000751190">
    <property type="component" value="Unassembled WGS sequence"/>
</dbReference>
<organism evidence="2 3">
    <name type="scientific">Diacronema lutheri</name>
    <name type="common">Unicellular marine alga</name>
    <name type="synonym">Monochrysis lutheri</name>
    <dbReference type="NCBI Taxonomy" id="2081491"/>
    <lineage>
        <taxon>Eukaryota</taxon>
        <taxon>Haptista</taxon>
        <taxon>Haptophyta</taxon>
        <taxon>Pavlovophyceae</taxon>
        <taxon>Pavlovales</taxon>
        <taxon>Pavlovaceae</taxon>
        <taxon>Diacronema</taxon>
    </lineage>
</organism>
<dbReference type="EMBL" id="JAGTXO010000016">
    <property type="protein sequence ID" value="KAG8463512.1"/>
    <property type="molecule type" value="Genomic_DNA"/>
</dbReference>
<proteinExistence type="predicted"/>
<reference evidence="2" key="1">
    <citation type="submission" date="2021-05" db="EMBL/GenBank/DDBJ databases">
        <title>The genome of the haptophyte Pavlova lutheri (Diacronema luteri, Pavlovales) - a model for lipid biosynthesis in eukaryotic algae.</title>
        <authorList>
            <person name="Hulatt C.J."/>
            <person name="Posewitz M.C."/>
        </authorList>
    </citation>
    <scope>NUCLEOTIDE SEQUENCE</scope>
    <source>
        <strain evidence="2">NIVA-4/92</strain>
    </source>
</reference>
<sequence length="112" mass="12258">MPGAFRAHQPRACRVLYVRILHVLLIWLLQGAVAWQPGSRTRFDSASKETTAQIATSSKETSAQMAQTTAQIAQLDVKFAQLDVKFTVLLCMFAALVLVGIALVKGSDAEQR</sequence>
<protein>
    <submittedName>
        <fullName evidence="2">Uncharacterized protein</fullName>
    </submittedName>
</protein>
<feature type="transmembrane region" description="Helical" evidence="1">
    <location>
        <begin position="16"/>
        <end position="35"/>
    </location>
</feature>
<evidence type="ECO:0000313" key="3">
    <source>
        <dbReference type="Proteomes" id="UP000751190"/>
    </source>
</evidence>